<evidence type="ECO:0000313" key="1">
    <source>
        <dbReference type="EMBL" id="AHF00248.1"/>
    </source>
</evidence>
<sequence length="117" mass="13218">MAEQALVVVLDREVGVSIPNVEQIRRNCVTEEIPMVEWGLLCDFNTIFLMAVLAAPEHLGIVEIVAGHANLHRGVLERLFRQFMASRTGKLKFKVRLMRERALNFGSLVPLATREGY</sequence>
<accession>W0DSL9</accession>
<reference evidence="1 2" key="1">
    <citation type="submission" date="2013-12" db="EMBL/GenBank/DDBJ databases">
        <authorList>
            <consortium name="DOE Joint Genome Institute"/>
            <person name="Muyzer G."/>
            <person name="Huntemann M."/>
            <person name="Han J."/>
            <person name="Chen A."/>
            <person name="Kyrpides N."/>
            <person name="Mavromatis K."/>
            <person name="Markowitz V."/>
            <person name="Palaniappan K."/>
            <person name="Ivanova N."/>
            <person name="Schaumberg A."/>
            <person name="Pati A."/>
            <person name="Liolios K."/>
            <person name="Nordberg H.P."/>
            <person name="Cantor M.N."/>
            <person name="Hua S.X."/>
            <person name="Woyke T."/>
        </authorList>
    </citation>
    <scope>NUCLEOTIDE SEQUENCE [LARGE SCALE GENOMIC DNA]</scope>
    <source>
        <strain evidence="1 2">ARh 1</strain>
    </source>
</reference>
<dbReference type="HOGENOM" id="CLU_2083823_0_0_6"/>
<protein>
    <submittedName>
        <fullName evidence="1">Uncharacterized protein</fullName>
    </submittedName>
</protein>
<dbReference type="KEGG" id="tti:THITH_13805"/>
<name>W0DSL9_9GAMM</name>
<proteinExistence type="predicted"/>
<organism evidence="1 2">
    <name type="scientific">Thioalkalivibrio paradoxus ARh 1</name>
    <dbReference type="NCBI Taxonomy" id="713585"/>
    <lineage>
        <taxon>Bacteria</taxon>
        <taxon>Pseudomonadati</taxon>
        <taxon>Pseudomonadota</taxon>
        <taxon>Gammaproteobacteria</taxon>
        <taxon>Chromatiales</taxon>
        <taxon>Ectothiorhodospiraceae</taxon>
        <taxon>Thioalkalivibrio</taxon>
    </lineage>
</organism>
<keyword evidence="2" id="KW-1185">Reference proteome</keyword>
<evidence type="ECO:0000313" key="2">
    <source>
        <dbReference type="Proteomes" id="UP000005289"/>
    </source>
</evidence>
<dbReference type="AlphaFoldDB" id="W0DSL9"/>
<dbReference type="Proteomes" id="UP000005289">
    <property type="component" value="Chromosome"/>
</dbReference>
<gene>
    <name evidence="1" type="ORF">THITH_13805</name>
</gene>
<dbReference type="EMBL" id="CP007029">
    <property type="protein sequence ID" value="AHF00248.1"/>
    <property type="molecule type" value="Genomic_DNA"/>
</dbReference>